<evidence type="ECO:0000256" key="2">
    <source>
        <dbReference type="ARBA" id="ARBA00022741"/>
    </source>
</evidence>
<dbReference type="GO" id="GO:0005524">
    <property type="term" value="F:ATP binding"/>
    <property type="evidence" value="ECO:0007669"/>
    <property type="project" value="UniProtKB-KW"/>
</dbReference>
<dbReference type="InterPro" id="IPR036615">
    <property type="entry name" value="Mur_ligase_C_dom_sf"/>
</dbReference>
<protein>
    <submittedName>
        <fullName evidence="5">UDP-N-acetylmuramoyl-tripeptide--D-alanyl-D-alanine ligase</fullName>
        <ecNumber evidence="5">6.3.2.10</ecNumber>
    </submittedName>
</protein>
<keyword evidence="1 5" id="KW-0436">Ligase</keyword>
<name>A0A645IIL4_9ZZZZ</name>
<evidence type="ECO:0000256" key="3">
    <source>
        <dbReference type="ARBA" id="ARBA00022840"/>
    </source>
</evidence>
<dbReference type="InterPro" id="IPR051046">
    <property type="entry name" value="MurCDEF_CellWall_CoF430Synth"/>
</dbReference>
<organism evidence="5">
    <name type="scientific">bioreactor metagenome</name>
    <dbReference type="NCBI Taxonomy" id="1076179"/>
    <lineage>
        <taxon>unclassified sequences</taxon>
        <taxon>metagenomes</taxon>
        <taxon>ecological metagenomes</taxon>
    </lineage>
</organism>
<dbReference type="PANTHER" id="PTHR43024">
    <property type="entry name" value="UDP-N-ACETYLMURAMOYL-TRIPEPTIDE--D-ALANYL-D-ALANINE LIGASE"/>
    <property type="match status" value="1"/>
</dbReference>
<accession>A0A645IIL4</accession>
<dbReference type="AlphaFoldDB" id="A0A645IIL4"/>
<dbReference type="SUPFAM" id="SSF53244">
    <property type="entry name" value="MurD-like peptide ligases, peptide-binding domain"/>
    <property type="match status" value="1"/>
</dbReference>
<proteinExistence type="predicted"/>
<dbReference type="GO" id="GO:0047480">
    <property type="term" value="F:UDP-N-acetylmuramoyl-tripeptide-D-alanyl-D-alanine ligase activity"/>
    <property type="evidence" value="ECO:0007669"/>
    <property type="project" value="UniProtKB-EC"/>
</dbReference>
<dbReference type="EC" id="6.3.2.10" evidence="5"/>
<comment type="caution">
    <text evidence="5">The sequence shown here is derived from an EMBL/GenBank/DDBJ whole genome shotgun (WGS) entry which is preliminary data.</text>
</comment>
<sequence length="176" mass="18938">MVYPALIATAVAEHFGMTGEEIASGILRFAPTKMRMNVMNRAENITILNDTYNANPQSMRAAVEVLASAKGTIKIAVLGDMLELGPLAPALHEGVGEYLGKAGIDCLVAVGDLARHIYDAAFKALVPTVYYCKTKEEALPILAELVKPGATVLVKASRAMHFESFVDYLKTVTKEP</sequence>
<evidence type="ECO:0000313" key="5">
    <source>
        <dbReference type="EMBL" id="MPN51138.1"/>
    </source>
</evidence>
<keyword evidence="2" id="KW-0547">Nucleotide-binding</keyword>
<keyword evidence="3" id="KW-0067">ATP-binding</keyword>
<evidence type="ECO:0000259" key="4">
    <source>
        <dbReference type="Pfam" id="PF02875"/>
    </source>
</evidence>
<dbReference type="Pfam" id="PF02875">
    <property type="entry name" value="Mur_ligase_C"/>
    <property type="match status" value="1"/>
</dbReference>
<dbReference type="PANTHER" id="PTHR43024:SF1">
    <property type="entry name" value="UDP-N-ACETYLMURAMOYL-TRIPEPTIDE--D-ALANYL-D-ALANINE LIGASE"/>
    <property type="match status" value="1"/>
</dbReference>
<dbReference type="Gene3D" id="3.90.190.20">
    <property type="entry name" value="Mur ligase, C-terminal domain"/>
    <property type="match status" value="1"/>
</dbReference>
<evidence type="ECO:0000256" key="1">
    <source>
        <dbReference type="ARBA" id="ARBA00022598"/>
    </source>
</evidence>
<reference evidence="5" key="1">
    <citation type="submission" date="2019-08" db="EMBL/GenBank/DDBJ databases">
        <authorList>
            <person name="Kucharzyk K."/>
            <person name="Murdoch R.W."/>
            <person name="Higgins S."/>
            <person name="Loffler F."/>
        </authorList>
    </citation>
    <scope>NUCLEOTIDE SEQUENCE</scope>
</reference>
<dbReference type="EMBL" id="VSSQ01115935">
    <property type="protein sequence ID" value="MPN51138.1"/>
    <property type="molecule type" value="Genomic_DNA"/>
</dbReference>
<dbReference type="InterPro" id="IPR004101">
    <property type="entry name" value="Mur_ligase_C"/>
</dbReference>
<feature type="domain" description="Mur ligase C-terminal" evidence="4">
    <location>
        <begin position="34"/>
        <end position="158"/>
    </location>
</feature>
<gene>
    <name evidence="5" type="primary">murF_50</name>
    <name evidence="5" type="ORF">SDC9_198780</name>
</gene>